<keyword evidence="3" id="KW-1185">Reference proteome</keyword>
<keyword evidence="1" id="KW-0472">Membrane</keyword>
<dbReference type="RefSeq" id="WP_208301859.1">
    <property type="nucleotide sequence ID" value="NZ_JAAFNJ010000001.1"/>
</dbReference>
<dbReference type="EMBL" id="LT906453">
    <property type="protein sequence ID" value="SNV18852.1"/>
    <property type="molecule type" value="Genomic_DNA"/>
</dbReference>
<evidence type="ECO:0000256" key="1">
    <source>
        <dbReference type="SAM" id="Phobius"/>
    </source>
</evidence>
<feature type="transmembrane region" description="Helical" evidence="1">
    <location>
        <begin position="20"/>
        <end position="42"/>
    </location>
</feature>
<keyword evidence="1" id="KW-0812">Transmembrane</keyword>
<evidence type="ECO:0000313" key="3">
    <source>
        <dbReference type="Proteomes" id="UP000242637"/>
    </source>
</evidence>
<keyword evidence="1" id="KW-1133">Transmembrane helix</keyword>
<gene>
    <name evidence="2" type="ORF">SAMEA4475696_00556</name>
</gene>
<dbReference type="AlphaFoldDB" id="A0A239V9T0"/>
<sequence>MSVSRLRPARRSLGAHVSRALPVVMLFVVSLLTALLWMRAVVVSWSAVSWLSADDVVTARSLGCVNGVCRAQWPDGQVRVIHDPGLFAPQQGAELSVVERGGMLHVAGWSAVSDAALLMFLAVCFTGFMVSWMRRVLESAPIVDEDVVGEGGQV</sequence>
<protein>
    <submittedName>
        <fullName evidence="2">Uncharacterized protein</fullName>
    </submittedName>
</protein>
<evidence type="ECO:0000313" key="2">
    <source>
        <dbReference type="EMBL" id="SNV18852.1"/>
    </source>
</evidence>
<organism evidence="2 3">
    <name type="scientific">Dermatophilus congolensis</name>
    <dbReference type="NCBI Taxonomy" id="1863"/>
    <lineage>
        <taxon>Bacteria</taxon>
        <taxon>Bacillati</taxon>
        <taxon>Actinomycetota</taxon>
        <taxon>Actinomycetes</taxon>
        <taxon>Micrococcales</taxon>
        <taxon>Dermatophilaceae</taxon>
        <taxon>Dermatophilus</taxon>
    </lineage>
</organism>
<name>A0A239V9T0_9MICO</name>
<accession>A0A239V9T0</accession>
<feature type="transmembrane region" description="Helical" evidence="1">
    <location>
        <begin position="106"/>
        <end position="130"/>
    </location>
</feature>
<dbReference type="KEGG" id="dco:SAMEA4475696_0556"/>
<reference evidence="2 3" key="1">
    <citation type="submission" date="2017-06" db="EMBL/GenBank/DDBJ databases">
        <authorList>
            <consortium name="Pathogen Informatics"/>
        </authorList>
    </citation>
    <scope>NUCLEOTIDE SEQUENCE [LARGE SCALE GENOMIC DNA]</scope>
    <source>
        <strain evidence="2 3">NCTC13039</strain>
    </source>
</reference>
<proteinExistence type="predicted"/>
<dbReference type="Proteomes" id="UP000242637">
    <property type="component" value="Chromosome 1"/>
</dbReference>